<dbReference type="InterPro" id="IPR003661">
    <property type="entry name" value="HisK_dim/P_dom"/>
</dbReference>
<dbReference type="InterPro" id="IPR036890">
    <property type="entry name" value="HATPase_C_sf"/>
</dbReference>
<dbReference type="InterPro" id="IPR005467">
    <property type="entry name" value="His_kinase_dom"/>
</dbReference>
<gene>
    <name evidence="15" type="ORF">CEP68_07320</name>
</gene>
<evidence type="ECO:0000256" key="4">
    <source>
        <dbReference type="ARBA" id="ARBA00022679"/>
    </source>
</evidence>
<keyword evidence="7" id="KW-0067">ATP-binding</keyword>
<dbReference type="FunFam" id="1.10.287.130:FF:000002">
    <property type="entry name" value="Two-component osmosensing histidine kinase"/>
    <property type="match status" value="1"/>
</dbReference>
<dbReference type="PROSITE" id="PS50110">
    <property type="entry name" value="RESPONSE_REGULATORY"/>
    <property type="match status" value="1"/>
</dbReference>
<dbReference type="InterPro" id="IPR001789">
    <property type="entry name" value="Sig_transdc_resp-reg_receiver"/>
</dbReference>
<evidence type="ECO:0000256" key="2">
    <source>
        <dbReference type="ARBA" id="ARBA00012438"/>
    </source>
</evidence>
<feature type="transmembrane region" description="Helical" evidence="12">
    <location>
        <begin position="199"/>
        <end position="218"/>
    </location>
</feature>
<evidence type="ECO:0000256" key="8">
    <source>
        <dbReference type="ARBA" id="ARBA00023012"/>
    </source>
</evidence>
<accession>A0A1Z3U7U1</accession>
<feature type="transmembrane region" description="Helical" evidence="12">
    <location>
        <begin position="145"/>
        <end position="167"/>
    </location>
</feature>
<evidence type="ECO:0000256" key="7">
    <source>
        <dbReference type="ARBA" id="ARBA00022840"/>
    </source>
</evidence>
<dbReference type="Pfam" id="PF00512">
    <property type="entry name" value="HisKA"/>
    <property type="match status" value="1"/>
</dbReference>
<protein>
    <recommendedName>
        <fullName evidence="10">Sensory/regulatory protein RpfC</fullName>
        <ecNumber evidence="2">2.7.13.3</ecNumber>
    </recommendedName>
</protein>
<evidence type="ECO:0000313" key="16">
    <source>
        <dbReference type="Proteomes" id="UP000197050"/>
    </source>
</evidence>
<evidence type="ECO:0000256" key="10">
    <source>
        <dbReference type="ARBA" id="ARBA00068150"/>
    </source>
</evidence>
<dbReference type="SMART" id="SM00387">
    <property type="entry name" value="HATPase_c"/>
    <property type="match status" value="1"/>
</dbReference>
<evidence type="ECO:0000256" key="3">
    <source>
        <dbReference type="ARBA" id="ARBA00022553"/>
    </source>
</evidence>
<evidence type="ECO:0000256" key="9">
    <source>
        <dbReference type="ARBA" id="ARBA00064003"/>
    </source>
</evidence>
<feature type="domain" description="Response regulatory" evidence="14">
    <location>
        <begin position="533"/>
        <end position="652"/>
    </location>
</feature>
<dbReference type="SUPFAM" id="SSF55874">
    <property type="entry name" value="ATPase domain of HSP90 chaperone/DNA topoisomerase II/histidine kinase"/>
    <property type="match status" value="1"/>
</dbReference>
<proteinExistence type="predicted"/>
<keyword evidence="6 15" id="KW-0418">Kinase</keyword>
<dbReference type="SMART" id="SM00388">
    <property type="entry name" value="HisKA"/>
    <property type="match status" value="1"/>
</dbReference>
<dbReference type="FunFam" id="3.30.565.10:FF:000010">
    <property type="entry name" value="Sensor histidine kinase RcsC"/>
    <property type="match status" value="1"/>
</dbReference>
<feature type="transmembrane region" description="Helical" evidence="12">
    <location>
        <begin position="173"/>
        <end position="192"/>
    </location>
</feature>
<dbReference type="Gene3D" id="3.30.565.10">
    <property type="entry name" value="Histidine kinase-like ATPase, C-terminal domain"/>
    <property type="match status" value="1"/>
</dbReference>
<keyword evidence="8" id="KW-0902">Two-component regulatory system</keyword>
<sequence>MRGSEARNAGRRDRISDWASCTLPRCNEAQGAQVVHGQIPGGDLFAQCRMSAATPCRGCVPRRAKGTSVSDEKIAVWAFVLQNMVTPPAVLYGSWAAAGLILAALGQPWVGLGFALVGMAFDAWAQGRVKRYQKTDAPAAGWPPLLMAIVAIRFALGVSGPLIAWLMNPRADVMLVVVLIQVWSIGVAFVQFSAAPRLLALAAAPICATVLVVIYPSLIGPHGLAVAAAFVMLATILFIISRATHALWCDLFAADQRNKALLMDVQAAHEAAVLDRDAARCARQEADEANAAKSRFLANMSHEIRTPLNGVIGMAQIMAGDALEDRQKARLEILDRSAHTLLDLINQILDLSRIEEGRLEIVPQPIDADALVHEVTETLRPLAESKDLAFHVVSPGLGWVSADPVRLRQILFNLLSNAIKFTTQGQVALNVALTDAGAVFRVSDTGRGIPADQIGQLFTRFAQIEAAAVDRRDGAGLGLSIVATLVELMGGRIEVESEAGEGATFVVTLPLTPAQPVKASEDAPDAEPERALRVLVAEDHPVNQQVIRGLLGQVGIEVEIVDDGLQAVEATQTRDWDLILMDVQMPNMDGPTATRTIRQGEADQGLVRTPIIALTANAMVEQVESYLAAGMDAVVSKPVDLKVLLTAISDVMSAKT</sequence>
<dbReference type="InterPro" id="IPR011006">
    <property type="entry name" value="CheY-like_superfamily"/>
</dbReference>
<evidence type="ECO:0000256" key="11">
    <source>
        <dbReference type="PROSITE-ProRule" id="PRU00169"/>
    </source>
</evidence>
<evidence type="ECO:0000256" key="6">
    <source>
        <dbReference type="ARBA" id="ARBA00022777"/>
    </source>
</evidence>
<dbReference type="GO" id="GO:0000155">
    <property type="term" value="F:phosphorelay sensor kinase activity"/>
    <property type="evidence" value="ECO:0007669"/>
    <property type="project" value="InterPro"/>
</dbReference>
<dbReference type="GO" id="GO:0005524">
    <property type="term" value="F:ATP binding"/>
    <property type="evidence" value="ECO:0007669"/>
    <property type="project" value="UniProtKB-KW"/>
</dbReference>
<dbReference type="InterPro" id="IPR004358">
    <property type="entry name" value="Sig_transdc_His_kin-like_C"/>
</dbReference>
<evidence type="ECO:0000256" key="5">
    <source>
        <dbReference type="ARBA" id="ARBA00022741"/>
    </source>
</evidence>
<dbReference type="Pfam" id="PF02518">
    <property type="entry name" value="HATPase_c"/>
    <property type="match status" value="1"/>
</dbReference>
<evidence type="ECO:0000259" key="13">
    <source>
        <dbReference type="PROSITE" id="PS50109"/>
    </source>
</evidence>
<dbReference type="SUPFAM" id="SSF47384">
    <property type="entry name" value="Homodimeric domain of signal transducing histidine kinase"/>
    <property type="match status" value="1"/>
</dbReference>
<evidence type="ECO:0000256" key="12">
    <source>
        <dbReference type="SAM" id="Phobius"/>
    </source>
</evidence>
<keyword evidence="4" id="KW-0808">Transferase</keyword>
<dbReference type="Gene3D" id="1.10.287.130">
    <property type="match status" value="1"/>
</dbReference>
<dbReference type="InterPro" id="IPR036097">
    <property type="entry name" value="HisK_dim/P_sf"/>
</dbReference>
<comment type="catalytic activity">
    <reaction evidence="1">
        <text>ATP + protein L-histidine = ADP + protein N-phospho-L-histidine.</text>
        <dbReference type="EC" id="2.7.13.3"/>
    </reaction>
</comment>
<dbReference type="PANTHER" id="PTHR43047">
    <property type="entry name" value="TWO-COMPONENT HISTIDINE PROTEIN KINASE"/>
    <property type="match status" value="1"/>
</dbReference>
<keyword evidence="3 11" id="KW-0597">Phosphoprotein</keyword>
<keyword evidence="12" id="KW-1133">Transmembrane helix</keyword>
<feature type="modified residue" description="4-aspartylphosphate" evidence="11">
    <location>
        <position position="582"/>
    </location>
</feature>
<dbReference type="CDD" id="cd16922">
    <property type="entry name" value="HATPase_EvgS-ArcB-TorS-like"/>
    <property type="match status" value="1"/>
</dbReference>
<keyword evidence="12" id="KW-0812">Transmembrane</keyword>
<dbReference type="CDD" id="cd00082">
    <property type="entry name" value="HisKA"/>
    <property type="match status" value="1"/>
</dbReference>
<feature type="transmembrane region" description="Helical" evidence="12">
    <location>
        <begin position="224"/>
        <end position="241"/>
    </location>
</feature>
<feature type="domain" description="Histidine kinase" evidence="13">
    <location>
        <begin position="299"/>
        <end position="513"/>
    </location>
</feature>
<keyword evidence="5" id="KW-0547">Nucleotide-binding</keyword>
<dbReference type="SMART" id="SM00448">
    <property type="entry name" value="REC"/>
    <property type="match status" value="1"/>
</dbReference>
<keyword evidence="12" id="KW-0472">Membrane</keyword>
<dbReference type="Pfam" id="PF00072">
    <property type="entry name" value="Response_reg"/>
    <property type="match status" value="1"/>
</dbReference>
<dbReference type="EC" id="2.7.13.3" evidence="2"/>
<dbReference type="EMBL" id="CP022048">
    <property type="protein sequence ID" value="ASE39325.1"/>
    <property type="molecule type" value="Genomic_DNA"/>
</dbReference>
<dbReference type="PANTHER" id="PTHR43047:SF78">
    <property type="entry name" value="SENSORY_REGULATORY PROTEIN RPFC"/>
    <property type="match status" value="1"/>
</dbReference>
<dbReference type="Gene3D" id="3.40.50.2300">
    <property type="match status" value="1"/>
</dbReference>
<comment type="subunit">
    <text evidence="9">At low DSF concentrations, interacts with RpfF.</text>
</comment>
<dbReference type="PROSITE" id="PS50109">
    <property type="entry name" value="HIS_KIN"/>
    <property type="match status" value="1"/>
</dbReference>
<evidence type="ECO:0000259" key="14">
    <source>
        <dbReference type="PROSITE" id="PS50110"/>
    </source>
</evidence>
<dbReference type="CDD" id="cd17546">
    <property type="entry name" value="REC_hyHK_CKI1_RcsC-like"/>
    <property type="match status" value="1"/>
</dbReference>
<dbReference type="PRINTS" id="PR00344">
    <property type="entry name" value="BCTRLSENSOR"/>
</dbReference>
<organism evidence="15 16">
    <name type="scientific">Brevundimonas vesicularis</name>
    <name type="common">Pseudomonas vesicularis</name>
    <dbReference type="NCBI Taxonomy" id="41276"/>
    <lineage>
        <taxon>Bacteria</taxon>
        <taxon>Pseudomonadati</taxon>
        <taxon>Pseudomonadota</taxon>
        <taxon>Alphaproteobacteria</taxon>
        <taxon>Caulobacterales</taxon>
        <taxon>Caulobacteraceae</taxon>
        <taxon>Brevundimonas</taxon>
    </lineage>
</organism>
<dbReference type="KEGG" id="bvc:CEP68_07320"/>
<dbReference type="AlphaFoldDB" id="A0A1Z3U7U1"/>
<evidence type="ECO:0000313" key="15">
    <source>
        <dbReference type="EMBL" id="ASE39325.1"/>
    </source>
</evidence>
<dbReference type="Proteomes" id="UP000197050">
    <property type="component" value="Chromosome"/>
</dbReference>
<evidence type="ECO:0000256" key="1">
    <source>
        <dbReference type="ARBA" id="ARBA00000085"/>
    </source>
</evidence>
<reference evidence="16" key="1">
    <citation type="submission" date="2017-06" db="EMBL/GenBank/DDBJ databases">
        <title>FDA dAtabase for Regulatory Grade micrObial Sequences (FDA-ARGOS): Supporting development and validation of Infectious Disease Dx tests.</title>
        <authorList>
            <person name="Minogue T."/>
            <person name="Wolcott M."/>
            <person name="Wasieloski L."/>
            <person name="Aguilar W."/>
            <person name="Moore D."/>
            <person name="Tallon L."/>
            <person name="Sadzewicz L."/>
            <person name="Sengamalay N."/>
            <person name="Ott S."/>
            <person name="Godinez A."/>
            <person name="Nagaraj S."/>
            <person name="Nadendla S."/>
            <person name="Geyer C."/>
            <person name="Sichtig H."/>
        </authorList>
    </citation>
    <scope>NUCLEOTIDE SEQUENCE [LARGE SCALE GENOMIC DNA]</scope>
    <source>
        <strain evidence="16">FDAARGOS_289</strain>
    </source>
</reference>
<dbReference type="InterPro" id="IPR003594">
    <property type="entry name" value="HATPase_dom"/>
</dbReference>
<dbReference type="SUPFAM" id="SSF52172">
    <property type="entry name" value="CheY-like"/>
    <property type="match status" value="1"/>
</dbReference>
<name>A0A1Z3U7U1_BREVE</name>